<dbReference type="OrthoDB" id="3249394at2759"/>
<gene>
    <name evidence="2" type="ORF">EVG20_g6704</name>
</gene>
<accession>A0A4Y9YJX1</accession>
<dbReference type="STRING" id="205917.A0A4Y9YJX1"/>
<comment type="caution">
    <text evidence="2">The sequence shown here is derived from an EMBL/GenBank/DDBJ whole genome shotgun (WGS) entry which is preliminary data.</text>
</comment>
<dbReference type="EMBL" id="SEOQ01000464">
    <property type="protein sequence ID" value="TFY62432.1"/>
    <property type="molecule type" value="Genomic_DNA"/>
</dbReference>
<sequence length="178" mass="20096">LDVFDIEINLNDNERGIQSPEEEIMSATAPRLTSVLAQGNPDFDIPTCLQGRYTDDPFFQLVVSNPDHYTNFEIKDGLIFLKDSGRRIFCIPDIKIGGRNVRELVISQAHSILAHLGARKTVYYLKDNVWWKDMVTDMPYGLLQPLEVPSHPWEIIGIDFVGPLPESKTQSGSFAAVY</sequence>
<organism evidence="2 3">
    <name type="scientific">Dentipellis fragilis</name>
    <dbReference type="NCBI Taxonomy" id="205917"/>
    <lineage>
        <taxon>Eukaryota</taxon>
        <taxon>Fungi</taxon>
        <taxon>Dikarya</taxon>
        <taxon>Basidiomycota</taxon>
        <taxon>Agaricomycotina</taxon>
        <taxon>Agaricomycetes</taxon>
        <taxon>Russulales</taxon>
        <taxon>Hericiaceae</taxon>
        <taxon>Dentipellis</taxon>
    </lineage>
</organism>
<feature type="domain" description="Integrase zinc-binding" evidence="1">
    <location>
        <begin position="100"/>
        <end position="137"/>
    </location>
</feature>
<protein>
    <recommendedName>
        <fullName evidence="1">Integrase zinc-binding domain-containing protein</fullName>
    </recommendedName>
</protein>
<feature type="non-terminal residue" evidence="2">
    <location>
        <position position="1"/>
    </location>
</feature>
<dbReference type="Proteomes" id="UP000298327">
    <property type="component" value="Unassembled WGS sequence"/>
</dbReference>
<keyword evidence="3" id="KW-1185">Reference proteome</keyword>
<dbReference type="InterPro" id="IPR041588">
    <property type="entry name" value="Integrase_H2C2"/>
</dbReference>
<dbReference type="AlphaFoldDB" id="A0A4Y9YJX1"/>
<proteinExistence type="predicted"/>
<name>A0A4Y9YJX1_9AGAM</name>
<evidence type="ECO:0000313" key="2">
    <source>
        <dbReference type="EMBL" id="TFY62432.1"/>
    </source>
</evidence>
<dbReference type="Pfam" id="PF17921">
    <property type="entry name" value="Integrase_H2C2"/>
    <property type="match status" value="1"/>
</dbReference>
<dbReference type="Gene3D" id="1.10.340.70">
    <property type="match status" value="1"/>
</dbReference>
<reference evidence="2 3" key="1">
    <citation type="submission" date="2019-02" db="EMBL/GenBank/DDBJ databases">
        <title>Genome sequencing of the rare red list fungi Dentipellis fragilis.</title>
        <authorList>
            <person name="Buettner E."/>
            <person name="Kellner H."/>
        </authorList>
    </citation>
    <scope>NUCLEOTIDE SEQUENCE [LARGE SCALE GENOMIC DNA]</scope>
    <source>
        <strain evidence="2 3">DSM 105465</strain>
    </source>
</reference>
<evidence type="ECO:0000313" key="3">
    <source>
        <dbReference type="Proteomes" id="UP000298327"/>
    </source>
</evidence>
<evidence type="ECO:0000259" key="1">
    <source>
        <dbReference type="Pfam" id="PF17921"/>
    </source>
</evidence>